<name>A0A1M5EMC1_LOKAT</name>
<reference evidence="2" key="1">
    <citation type="submission" date="2016-11" db="EMBL/GenBank/DDBJ databases">
        <authorList>
            <person name="Varghese N."/>
            <person name="Submissions S."/>
        </authorList>
    </citation>
    <scope>NUCLEOTIDE SEQUENCE [LARGE SCALE GENOMIC DNA]</scope>
    <source>
        <strain evidence="2">DSM 29326</strain>
    </source>
</reference>
<dbReference type="InterPro" id="IPR005331">
    <property type="entry name" value="Sulfotransferase"/>
</dbReference>
<dbReference type="AlphaFoldDB" id="A0A1M5EMC1"/>
<dbReference type="SUPFAM" id="SSF52540">
    <property type="entry name" value="P-loop containing nucleoside triphosphate hydrolases"/>
    <property type="match status" value="1"/>
</dbReference>
<dbReference type="RefSeq" id="WP_143155502.1">
    <property type="nucleotide sequence ID" value="NZ_FQUE01000013.1"/>
</dbReference>
<dbReference type="OrthoDB" id="7062404at2"/>
<organism evidence="1 2">
    <name type="scientific">Loktanella atrilutea</name>
    <dbReference type="NCBI Taxonomy" id="366533"/>
    <lineage>
        <taxon>Bacteria</taxon>
        <taxon>Pseudomonadati</taxon>
        <taxon>Pseudomonadota</taxon>
        <taxon>Alphaproteobacteria</taxon>
        <taxon>Rhodobacterales</taxon>
        <taxon>Roseobacteraceae</taxon>
        <taxon>Loktanella</taxon>
    </lineage>
</organism>
<dbReference type="EMBL" id="FQUE01000013">
    <property type="protein sequence ID" value="SHF80260.1"/>
    <property type="molecule type" value="Genomic_DNA"/>
</dbReference>
<dbReference type="GO" id="GO:0008146">
    <property type="term" value="F:sulfotransferase activity"/>
    <property type="evidence" value="ECO:0007669"/>
    <property type="project" value="InterPro"/>
</dbReference>
<dbReference type="Pfam" id="PF03567">
    <property type="entry name" value="Sulfotransfer_2"/>
    <property type="match status" value="1"/>
</dbReference>
<dbReference type="Proteomes" id="UP000183987">
    <property type="component" value="Unassembled WGS sequence"/>
</dbReference>
<accession>A0A1M5EMC1</accession>
<dbReference type="InterPro" id="IPR027417">
    <property type="entry name" value="P-loop_NTPase"/>
</dbReference>
<proteinExistence type="predicted"/>
<dbReference type="GO" id="GO:0016020">
    <property type="term" value="C:membrane"/>
    <property type="evidence" value="ECO:0007669"/>
    <property type="project" value="InterPro"/>
</dbReference>
<gene>
    <name evidence="1" type="ORF">SAMN05444339_11347</name>
</gene>
<sequence length="270" mass="30734">MHRGQIAISGTVIIVQRTIVPETLPSVAAGDPSDAASNARVLHFLHIGKAAGTQVRHLARQVNAAQDRWRIVKHDHNTNLRDLTREDAYFFSIRDPLTRFVSGFYSRKRKGQPRLNVPWTMDERQAFKRFPHANDLAEALFAPGARGLDAIAAIKSIRHTSKNQVDWFESRGALLTVQPPVWILRQERFEADWASLVRRLGLTGKFTPTRDDAKSHRNDYSDVPPLSAKARANLTTWYVQDIHFYEMCATWLDSPPPRPSRRPRASRLNS</sequence>
<evidence type="ECO:0000313" key="2">
    <source>
        <dbReference type="Proteomes" id="UP000183987"/>
    </source>
</evidence>
<evidence type="ECO:0000313" key="1">
    <source>
        <dbReference type="EMBL" id="SHF80260.1"/>
    </source>
</evidence>
<keyword evidence="1" id="KW-0808">Transferase</keyword>
<dbReference type="Gene3D" id="3.40.50.300">
    <property type="entry name" value="P-loop containing nucleotide triphosphate hydrolases"/>
    <property type="match status" value="1"/>
</dbReference>
<keyword evidence="2" id="KW-1185">Reference proteome</keyword>
<dbReference type="STRING" id="366533.SAMN05444339_11347"/>
<protein>
    <submittedName>
        <fullName evidence="1">Sulfotransferase family protein</fullName>
    </submittedName>
</protein>